<evidence type="ECO:0008006" key="3">
    <source>
        <dbReference type="Google" id="ProtNLM"/>
    </source>
</evidence>
<sequence length="89" mass="9847">MFRQSAESLIDTTVQEQFASEGLVSVQIERGTDFDGDPIFTVRVIVNNGGRTIDPQKTTSLTRQVRANLAEIGETSFPVFSFISNDDFS</sequence>
<evidence type="ECO:0000313" key="1">
    <source>
        <dbReference type="EMBL" id="MBD8894051.1"/>
    </source>
</evidence>
<organism evidence="1 2">
    <name type="scientific">Roseibium litorale</name>
    <dbReference type="NCBI Taxonomy" id="2803841"/>
    <lineage>
        <taxon>Bacteria</taxon>
        <taxon>Pseudomonadati</taxon>
        <taxon>Pseudomonadota</taxon>
        <taxon>Alphaproteobacteria</taxon>
        <taxon>Hyphomicrobiales</taxon>
        <taxon>Stappiaceae</taxon>
        <taxon>Roseibium</taxon>
    </lineage>
</organism>
<reference evidence="1 2" key="2">
    <citation type="journal article" date="2021" name="Int. J. Syst. Evol. Microbiol.">
        <title>Roseibium litorale sp. nov., isolated from a tidal flat sediment and proposal for the reclassification of Labrenzia polysiphoniae as Roseibium polysiphoniae comb. nov.</title>
        <authorList>
            <person name="Liu Y."/>
            <person name="Pei T."/>
            <person name="Du J."/>
            <person name="Chao M."/>
            <person name="Deng M.R."/>
            <person name="Zhu H."/>
        </authorList>
    </citation>
    <scope>NUCLEOTIDE SEQUENCE [LARGE SCALE GENOMIC DNA]</scope>
    <source>
        <strain evidence="1 2">4C16A</strain>
    </source>
</reference>
<gene>
    <name evidence="1" type="ORF">IG616_21095</name>
</gene>
<protein>
    <recommendedName>
        <fullName evidence="3">AcrB/AcrD/AcrF family protein</fullName>
    </recommendedName>
</protein>
<proteinExistence type="predicted"/>
<dbReference type="EMBL" id="JACYXI010000019">
    <property type="protein sequence ID" value="MBD8894051.1"/>
    <property type="molecule type" value="Genomic_DNA"/>
</dbReference>
<accession>A0ABR9CT42</accession>
<reference evidence="2" key="1">
    <citation type="submission" date="2020-09" db="EMBL/GenBank/DDBJ databases">
        <title>The genome sequence of strain Labrenzia suaedae 4C16A.</title>
        <authorList>
            <person name="Liu Y."/>
        </authorList>
    </citation>
    <scope>NUCLEOTIDE SEQUENCE [LARGE SCALE GENOMIC DNA]</scope>
    <source>
        <strain evidence="2">4C16A</strain>
    </source>
</reference>
<evidence type="ECO:0000313" key="2">
    <source>
        <dbReference type="Proteomes" id="UP000632063"/>
    </source>
</evidence>
<dbReference type="Proteomes" id="UP000632063">
    <property type="component" value="Unassembled WGS sequence"/>
</dbReference>
<dbReference type="RefSeq" id="WP_192150637.1">
    <property type="nucleotide sequence ID" value="NZ_JACYXI010000019.1"/>
</dbReference>
<name>A0ABR9CT42_9HYPH</name>
<comment type="caution">
    <text evidence="1">The sequence shown here is derived from an EMBL/GenBank/DDBJ whole genome shotgun (WGS) entry which is preliminary data.</text>
</comment>
<keyword evidence="2" id="KW-1185">Reference proteome</keyword>